<evidence type="ECO:0000256" key="2">
    <source>
        <dbReference type="ARBA" id="ARBA00010992"/>
    </source>
</evidence>
<accession>A0ABD2MA68</accession>
<dbReference type="EMBL" id="JBICBT010000082">
    <property type="protein sequence ID" value="KAL3123927.1"/>
    <property type="molecule type" value="Genomic_DNA"/>
</dbReference>
<dbReference type="SUPFAM" id="SSF103473">
    <property type="entry name" value="MFS general substrate transporter"/>
    <property type="match status" value="1"/>
</dbReference>
<feature type="compositionally biased region" description="Basic and acidic residues" evidence="10">
    <location>
        <begin position="545"/>
        <end position="568"/>
    </location>
</feature>
<comment type="caution">
    <text evidence="13">The sequence shown here is derived from an EMBL/GenBank/DDBJ whole genome shotgun (WGS) entry which is preliminary data.</text>
</comment>
<dbReference type="GO" id="GO:0005886">
    <property type="term" value="C:plasma membrane"/>
    <property type="evidence" value="ECO:0007669"/>
    <property type="project" value="UniProtKB-SubCell"/>
</dbReference>
<evidence type="ECO:0000256" key="4">
    <source>
        <dbReference type="ARBA" id="ARBA00022475"/>
    </source>
</evidence>
<name>A0ABD2MA68_9BILA</name>
<dbReference type="PROSITE" id="PS00217">
    <property type="entry name" value="SUGAR_TRANSPORT_2"/>
    <property type="match status" value="1"/>
</dbReference>
<dbReference type="PANTHER" id="PTHR48020">
    <property type="entry name" value="PROTON MYO-INOSITOL COTRANSPORTER"/>
    <property type="match status" value="1"/>
</dbReference>
<organism evidence="13 14">
    <name type="scientific">Heterodera trifolii</name>
    <dbReference type="NCBI Taxonomy" id="157864"/>
    <lineage>
        <taxon>Eukaryota</taxon>
        <taxon>Metazoa</taxon>
        <taxon>Ecdysozoa</taxon>
        <taxon>Nematoda</taxon>
        <taxon>Chromadorea</taxon>
        <taxon>Rhabditida</taxon>
        <taxon>Tylenchina</taxon>
        <taxon>Tylenchomorpha</taxon>
        <taxon>Tylenchoidea</taxon>
        <taxon>Heteroderidae</taxon>
        <taxon>Heteroderinae</taxon>
        <taxon>Heterodera</taxon>
    </lineage>
</organism>
<reference evidence="13 14" key="1">
    <citation type="submission" date="2024-10" db="EMBL/GenBank/DDBJ databases">
        <authorList>
            <person name="Kim D."/>
        </authorList>
    </citation>
    <scope>NUCLEOTIDE SEQUENCE [LARGE SCALE GENOMIC DNA]</scope>
    <source>
        <strain evidence="13">BH-2024</strain>
    </source>
</reference>
<feature type="coiled-coil region" evidence="9">
    <location>
        <begin position="276"/>
        <end position="303"/>
    </location>
</feature>
<evidence type="ECO:0000256" key="6">
    <source>
        <dbReference type="ARBA" id="ARBA00022989"/>
    </source>
</evidence>
<dbReference type="PANTHER" id="PTHR48020:SF12">
    <property type="entry name" value="PROTON MYO-INOSITOL COTRANSPORTER"/>
    <property type="match status" value="1"/>
</dbReference>
<feature type="transmembrane region" description="Helical" evidence="11">
    <location>
        <begin position="417"/>
        <end position="443"/>
    </location>
</feature>
<dbReference type="InterPro" id="IPR005829">
    <property type="entry name" value="Sugar_transporter_CS"/>
</dbReference>
<dbReference type="InterPro" id="IPR005828">
    <property type="entry name" value="MFS_sugar_transport-like"/>
</dbReference>
<comment type="similarity">
    <text evidence="2 8">Belongs to the major facilitator superfamily. Sugar transporter (TC 2.A.1.1) family.</text>
</comment>
<evidence type="ECO:0000313" key="14">
    <source>
        <dbReference type="Proteomes" id="UP001620626"/>
    </source>
</evidence>
<feature type="transmembrane region" description="Helical" evidence="11">
    <location>
        <begin position="173"/>
        <end position="193"/>
    </location>
</feature>
<feature type="transmembrane region" description="Helical" evidence="11">
    <location>
        <begin position="391"/>
        <end position="411"/>
    </location>
</feature>
<evidence type="ECO:0000256" key="5">
    <source>
        <dbReference type="ARBA" id="ARBA00022692"/>
    </source>
</evidence>
<dbReference type="AlphaFoldDB" id="A0ABD2MA68"/>
<feature type="transmembrane region" description="Helical" evidence="11">
    <location>
        <begin position="357"/>
        <end position="379"/>
    </location>
</feature>
<feature type="transmembrane region" description="Helical" evidence="11">
    <location>
        <begin position="205"/>
        <end position="227"/>
    </location>
</feature>
<feature type="transmembrane region" description="Helical" evidence="11">
    <location>
        <begin position="321"/>
        <end position="345"/>
    </location>
</feature>
<dbReference type="Gene3D" id="1.20.1250.20">
    <property type="entry name" value="MFS general substrate transporter like domains"/>
    <property type="match status" value="1"/>
</dbReference>
<proteinExistence type="inferred from homology"/>
<comment type="subcellular location">
    <subcellularLocation>
        <location evidence="1">Cell membrane</location>
        <topology evidence="1">Multi-pass membrane protein</topology>
    </subcellularLocation>
</comment>
<dbReference type="Proteomes" id="UP001620626">
    <property type="component" value="Unassembled WGS sequence"/>
</dbReference>
<dbReference type="CDD" id="cd17359">
    <property type="entry name" value="MFS_XylE_like"/>
    <property type="match status" value="1"/>
</dbReference>
<dbReference type="InterPro" id="IPR036259">
    <property type="entry name" value="MFS_trans_sf"/>
</dbReference>
<dbReference type="Pfam" id="PF00083">
    <property type="entry name" value="Sugar_tr"/>
    <property type="match status" value="1"/>
</dbReference>
<dbReference type="NCBIfam" id="TIGR00879">
    <property type="entry name" value="SP"/>
    <property type="match status" value="1"/>
</dbReference>
<sequence length="579" mass="64862">MKAQMWRRKCWRRKCGLISYQFEMIGQMTSVFIDGKVGETAELSSSFSVFTVDRNWAARFVRVPRRRNAERHFLFVISFTCSLGGLLFGYNTGVINGAVSFIEADLQLRPSMVGLVTGSLLVGAAFGAFFGGHFSDRFGRYKVTFVNAFMFIFGTLLSALAPSFEVMLFSRVLLGLAVGCASATVPVFLAELAPSEKRGQMVTRNELMCVTGQLIAFLSNAILGNVWADNLHIWRWMLVLAIVPAFVLLFGTWAFVPESPRWLMASNRHNEAFQVLKSIRTNEEQAKAELEEVQQLIDEDRKLHQNETISQIISEKWARQCLFIGLGTALCQQVTGVNAIMFYGTEILQKSGMSNKAALIANISNGVVSLLATFVGIWLLSRSCRRPMLMWAQFGTIIIHLIIAFCNLFMHEGFLKGTVILTLCVVFLAFQQGSISPVTWLILAEIFPLRIRGIGISLTTFVLWLMMSFIGILFPILAESVGVSATFFAFSAFNVFALLFSIFWLPETLGKSLEELEKEFKSEDWEKLKRAGDFNFDENGSDQSDGPKDAPLRYGSDRERTELGKCAENRTANGRRSDE</sequence>
<evidence type="ECO:0000256" key="9">
    <source>
        <dbReference type="SAM" id="Coils"/>
    </source>
</evidence>
<feature type="transmembrane region" description="Helical" evidence="11">
    <location>
        <begin position="143"/>
        <end position="161"/>
    </location>
</feature>
<gene>
    <name evidence="13" type="ORF">niasHT_001757</name>
</gene>
<keyword evidence="4" id="KW-1003">Cell membrane</keyword>
<feature type="transmembrane region" description="Helical" evidence="11">
    <location>
        <begin position="455"/>
        <end position="477"/>
    </location>
</feature>
<feature type="transmembrane region" description="Helical" evidence="11">
    <location>
        <begin position="111"/>
        <end position="131"/>
    </location>
</feature>
<keyword evidence="6 11" id="KW-1133">Transmembrane helix</keyword>
<keyword evidence="14" id="KW-1185">Reference proteome</keyword>
<keyword evidence="3 8" id="KW-0813">Transport</keyword>
<evidence type="ECO:0000259" key="12">
    <source>
        <dbReference type="PROSITE" id="PS50850"/>
    </source>
</evidence>
<dbReference type="InterPro" id="IPR003663">
    <property type="entry name" value="Sugar/inositol_transpt"/>
</dbReference>
<feature type="compositionally biased region" description="Polar residues" evidence="10">
    <location>
        <begin position="570"/>
        <end position="579"/>
    </location>
</feature>
<dbReference type="InterPro" id="IPR050814">
    <property type="entry name" value="Myo-inositol_Transporter"/>
</dbReference>
<dbReference type="InterPro" id="IPR047984">
    <property type="entry name" value="XylE-like"/>
</dbReference>
<dbReference type="PROSITE" id="PS50850">
    <property type="entry name" value="MFS"/>
    <property type="match status" value="1"/>
</dbReference>
<keyword evidence="7 11" id="KW-0472">Membrane</keyword>
<feature type="transmembrane region" description="Helical" evidence="11">
    <location>
        <begin position="72"/>
        <end position="91"/>
    </location>
</feature>
<evidence type="ECO:0000313" key="13">
    <source>
        <dbReference type="EMBL" id="KAL3123927.1"/>
    </source>
</evidence>
<keyword evidence="5 11" id="KW-0812">Transmembrane</keyword>
<feature type="transmembrane region" description="Helical" evidence="11">
    <location>
        <begin position="233"/>
        <end position="256"/>
    </location>
</feature>
<dbReference type="InterPro" id="IPR020846">
    <property type="entry name" value="MFS_dom"/>
</dbReference>
<protein>
    <recommendedName>
        <fullName evidence="12">Major facilitator superfamily (MFS) profile domain-containing protein</fullName>
    </recommendedName>
</protein>
<dbReference type="PRINTS" id="PR00171">
    <property type="entry name" value="SUGRTRNSPORT"/>
</dbReference>
<feature type="domain" description="Major facilitator superfamily (MFS) profile" evidence="12">
    <location>
        <begin position="77"/>
        <end position="509"/>
    </location>
</feature>
<evidence type="ECO:0000256" key="3">
    <source>
        <dbReference type="ARBA" id="ARBA00022448"/>
    </source>
</evidence>
<evidence type="ECO:0000256" key="8">
    <source>
        <dbReference type="RuleBase" id="RU003346"/>
    </source>
</evidence>
<evidence type="ECO:0000256" key="11">
    <source>
        <dbReference type="SAM" id="Phobius"/>
    </source>
</evidence>
<keyword evidence="9" id="KW-0175">Coiled coil</keyword>
<evidence type="ECO:0000256" key="1">
    <source>
        <dbReference type="ARBA" id="ARBA00004651"/>
    </source>
</evidence>
<feature type="transmembrane region" description="Helical" evidence="11">
    <location>
        <begin position="483"/>
        <end position="505"/>
    </location>
</feature>
<evidence type="ECO:0000256" key="10">
    <source>
        <dbReference type="SAM" id="MobiDB-lite"/>
    </source>
</evidence>
<feature type="region of interest" description="Disordered" evidence="10">
    <location>
        <begin position="533"/>
        <end position="579"/>
    </location>
</feature>
<evidence type="ECO:0000256" key="7">
    <source>
        <dbReference type="ARBA" id="ARBA00023136"/>
    </source>
</evidence>